<sequence>MCPGPRARPPGQPRPRSLEACPRPAEARLWSRGTHSRAYLWTTGGPLRRPRILTNSCGCAGSALDRCCHRDLPGRRPRLGRPGPEGTDAVTAEVEITDNDDAAPTYDQLIDSGAEIWNSAVSSIHLVDAGDGGQAMLTDTEGDDLNGSWVRTWGFGEGEVFIDHAQAQEYDAQPNAQEIAQMEANAGAGYLFDGLGR</sequence>
<keyword evidence="5" id="KW-0479">Metal-binding</keyword>
<evidence type="ECO:0000313" key="10">
    <source>
        <dbReference type="Proteomes" id="UP000234206"/>
    </source>
</evidence>
<comment type="similarity">
    <text evidence="2">Belongs to the peptidase M7 family.</text>
</comment>
<dbReference type="InterPro" id="IPR024079">
    <property type="entry name" value="MetalloPept_cat_dom_sf"/>
</dbReference>
<dbReference type="EC" id="3.4.24.77" evidence="3"/>
<comment type="catalytic activity">
    <reaction evidence="1">
        <text>Hydrolyzes proteins with a preference for Tyr or Phe in the P1' position. Has no action on amino-acid p-nitroanilides.</text>
        <dbReference type="EC" id="3.4.24.77"/>
    </reaction>
</comment>
<evidence type="ECO:0000256" key="8">
    <source>
        <dbReference type="SAM" id="MobiDB-lite"/>
    </source>
</evidence>
<feature type="compositionally biased region" description="Pro residues" evidence="8">
    <location>
        <begin position="1"/>
        <end position="13"/>
    </location>
</feature>
<keyword evidence="10" id="KW-1185">Reference proteome</keyword>
<gene>
    <name evidence="9" type="ORF">CYJ76_07005</name>
</gene>
<reference evidence="9 10" key="1">
    <citation type="submission" date="2017-12" db="EMBL/GenBank/DDBJ databases">
        <title>Phylogenetic diversity of female urinary microbiome.</title>
        <authorList>
            <person name="Thomas-White K."/>
            <person name="Wolfe A.J."/>
        </authorList>
    </citation>
    <scope>NUCLEOTIDE SEQUENCE [LARGE SCALE GENOMIC DNA]</scope>
    <source>
        <strain evidence="9 10">UMB1298</strain>
    </source>
</reference>
<evidence type="ECO:0000256" key="4">
    <source>
        <dbReference type="ARBA" id="ARBA00019129"/>
    </source>
</evidence>
<evidence type="ECO:0000313" key="9">
    <source>
        <dbReference type="EMBL" id="PKZ41619.1"/>
    </source>
</evidence>
<dbReference type="Proteomes" id="UP000234206">
    <property type="component" value="Unassembled WGS sequence"/>
</dbReference>
<comment type="caution">
    <text evidence="9">The sequence shown here is derived from an EMBL/GenBank/DDBJ whole genome shotgun (WGS) entry which is preliminary data.</text>
</comment>
<name>A0A2I1PAG5_9MICO</name>
<proteinExistence type="inferred from homology"/>
<protein>
    <recommendedName>
        <fullName evidence="4">Extracellular small neutral protease</fullName>
        <ecNumber evidence="3">3.4.24.77</ecNumber>
    </recommendedName>
    <alternativeName>
        <fullName evidence="7">Snapalysin</fullName>
    </alternativeName>
</protein>
<keyword evidence="6" id="KW-0645">Protease</keyword>
<evidence type="ECO:0000256" key="5">
    <source>
        <dbReference type="ARBA" id="ARBA00022723"/>
    </source>
</evidence>
<accession>A0A2I1PAG5</accession>
<dbReference type="OrthoDB" id="5243084at2"/>
<evidence type="ECO:0000256" key="6">
    <source>
        <dbReference type="ARBA" id="ARBA00023049"/>
    </source>
</evidence>
<dbReference type="InterPro" id="IPR000013">
    <property type="entry name" value="Peptidase_M7"/>
</dbReference>
<organism evidence="9 10">
    <name type="scientific">Kytococcus schroeteri</name>
    <dbReference type="NCBI Taxonomy" id="138300"/>
    <lineage>
        <taxon>Bacteria</taxon>
        <taxon>Bacillati</taxon>
        <taxon>Actinomycetota</taxon>
        <taxon>Actinomycetes</taxon>
        <taxon>Micrococcales</taxon>
        <taxon>Kytococcaceae</taxon>
        <taxon>Kytococcus</taxon>
    </lineage>
</organism>
<dbReference type="EMBL" id="PKIZ01000011">
    <property type="protein sequence ID" value="PKZ41619.1"/>
    <property type="molecule type" value="Genomic_DNA"/>
</dbReference>
<evidence type="ECO:0000256" key="2">
    <source>
        <dbReference type="ARBA" id="ARBA00006571"/>
    </source>
</evidence>
<dbReference type="Pfam" id="PF02031">
    <property type="entry name" value="Peptidase_M7"/>
    <property type="match status" value="1"/>
</dbReference>
<evidence type="ECO:0000256" key="1">
    <source>
        <dbReference type="ARBA" id="ARBA00000612"/>
    </source>
</evidence>
<dbReference type="Gene3D" id="3.40.390.10">
    <property type="entry name" value="Collagenase (Catalytic Domain)"/>
    <property type="match status" value="1"/>
</dbReference>
<feature type="region of interest" description="Disordered" evidence="8">
    <location>
        <begin position="1"/>
        <end position="20"/>
    </location>
</feature>
<dbReference type="GO" id="GO:0006508">
    <property type="term" value="P:proteolysis"/>
    <property type="evidence" value="ECO:0007669"/>
    <property type="project" value="InterPro"/>
</dbReference>
<evidence type="ECO:0000256" key="3">
    <source>
        <dbReference type="ARBA" id="ARBA00012325"/>
    </source>
</evidence>
<keyword evidence="6" id="KW-0482">Metalloprotease</keyword>
<dbReference type="GO" id="GO:0005576">
    <property type="term" value="C:extracellular region"/>
    <property type="evidence" value="ECO:0007669"/>
    <property type="project" value="InterPro"/>
</dbReference>
<dbReference type="AlphaFoldDB" id="A0A2I1PAG5"/>
<dbReference type="GO" id="GO:0004222">
    <property type="term" value="F:metalloendopeptidase activity"/>
    <property type="evidence" value="ECO:0007669"/>
    <property type="project" value="InterPro"/>
</dbReference>
<evidence type="ECO:0000256" key="7">
    <source>
        <dbReference type="ARBA" id="ARBA00029927"/>
    </source>
</evidence>
<dbReference type="GO" id="GO:0008270">
    <property type="term" value="F:zinc ion binding"/>
    <property type="evidence" value="ECO:0007669"/>
    <property type="project" value="InterPro"/>
</dbReference>
<keyword evidence="6" id="KW-0378">Hydrolase</keyword>